<dbReference type="OrthoDB" id="180165at2"/>
<keyword evidence="1" id="KW-0812">Transmembrane</keyword>
<protein>
    <recommendedName>
        <fullName evidence="2">Peptidase M56 domain-containing protein</fullName>
    </recommendedName>
</protein>
<feature type="transmembrane region" description="Helical" evidence="1">
    <location>
        <begin position="338"/>
        <end position="355"/>
    </location>
</feature>
<comment type="caution">
    <text evidence="3">The sequence shown here is derived from an EMBL/GenBank/DDBJ whole genome shotgun (WGS) entry which is preliminary data.</text>
</comment>
<dbReference type="EMBL" id="BKAG01000004">
    <property type="protein sequence ID" value="GEP41659.1"/>
    <property type="molecule type" value="Genomic_DNA"/>
</dbReference>
<dbReference type="SUPFAM" id="SSF49464">
    <property type="entry name" value="Carboxypeptidase regulatory domain-like"/>
    <property type="match status" value="1"/>
</dbReference>
<feature type="transmembrane region" description="Helical" evidence="1">
    <location>
        <begin position="52"/>
        <end position="74"/>
    </location>
</feature>
<keyword evidence="1" id="KW-1133">Transmembrane helix</keyword>
<evidence type="ECO:0000259" key="2">
    <source>
        <dbReference type="Pfam" id="PF05569"/>
    </source>
</evidence>
<keyword evidence="1" id="KW-0472">Membrane</keyword>
<evidence type="ECO:0000256" key="1">
    <source>
        <dbReference type="SAM" id="Phobius"/>
    </source>
</evidence>
<evidence type="ECO:0000313" key="4">
    <source>
        <dbReference type="Proteomes" id="UP000321577"/>
    </source>
</evidence>
<dbReference type="RefSeq" id="WP_146849117.1">
    <property type="nucleotide sequence ID" value="NZ_BKAG01000004.1"/>
</dbReference>
<keyword evidence="4" id="KW-1185">Reference proteome</keyword>
<organism evidence="3 4">
    <name type="scientific">Brevifollis gellanilyticus</name>
    <dbReference type="NCBI Taxonomy" id="748831"/>
    <lineage>
        <taxon>Bacteria</taxon>
        <taxon>Pseudomonadati</taxon>
        <taxon>Verrucomicrobiota</taxon>
        <taxon>Verrucomicrobiia</taxon>
        <taxon>Verrucomicrobiales</taxon>
        <taxon>Verrucomicrobiaceae</taxon>
    </lineage>
</organism>
<dbReference type="Proteomes" id="UP000321577">
    <property type="component" value="Unassembled WGS sequence"/>
</dbReference>
<dbReference type="Pfam" id="PF05569">
    <property type="entry name" value="Peptidase_M56"/>
    <property type="match status" value="1"/>
</dbReference>
<evidence type="ECO:0000313" key="3">
    <source>
        <dbReference type="EMBL" id="GEP41659.1"/>
    </source>
</evidence>
<dbReference type="CDD" id="cd07341">
    <property type="entry name" value="M56_BlaR1_MecR1_like"/>
    <property type="match status" value="1"/>
</dbReference>
<gene>
    <name evidence="3" type="ORF">BGE01nite_09500</name>
</gene>
<reference evidence="3 4" key="1">
    <citation type="submission" date="2019-07" db="EMBL/GenBank/DDBJ databases">
        <title>Whole genome shotgun sequence of Brevifollis gellanilyticus NBRC 108608.</title>
        <authorList>
            <person name="Hosoyama A."/>
            <person name="Uohara A."/>
            <person name="Ohji S."/>
            <person name="Ichikawa N."/>
        </authorList>
    </citation>
    <scope>NUCLEOTIDE SEQUENCE [LARGE SCALE GENOMIC DNA]</scope>
    <source>
        <strain evidence="3 4">NBRC 108608</strain>
    </source>
</reference>
<dbReference type="AlphaFoldDB" id="A0A512M4J8"/>
<dbReference type="InterPro" id="IPR052173">
    <property type="entry name" value="Beta-lactam_resp_regulator"/>
</dbReference>
<sequence>MNPVQTFIHSWLLGGMSYPALTFVITAAMKSTALVLLAWAMTRHFLKSKPALMRLWVWRGCIVALASVLLWALAPGMVDAWRPSVTLAPTAQMAQTFQQARSLEILKEKSVGPIPMKPVAPLVAYSSPNAEPRVSLVKMRTPWLARVEQRVVLIWWSIAALVFSIKVVRAICGHYWLCRNTTGALSGTEHRLVGGLVSPVVTGWRKARIWLPVEAAEWPQAKIRAVCLHETAHHERHDGAWQWLGWVTTSVWWWNPFCWLALRRLNAEAEHSADEAALEHEISAPDYAQVLVEIAAGGLSHVPATGVAMLGRSGIHQRVQAILSGAGRSSHFGRKARWVLIISCLCGMLAAGVEVRQAVMQMEKPSEPLTQAEKALVERCLTVLEAQARSLDKIHLKMTQSWTLEGKETVRSPQPSMIEAWVDESAGKSRVEYRPRVARWTNGAAPWYIADMTKASDSKTSWSYDRDEITDADAGRGPREHFFSPWLESRTNELVESLRQLHDGGFKKWGLYTHQIGEASGRVFLERFQELNHRRVRWEIDASGGGLALRREWSTKTPEKLSFEWEVTQWAQMADGTRYPARWNWRHPHIGQIDYEYQITMIEKIPGVADGLLALPQKKPSPYVSTDGKAVHGEWLEARFLHSETGKAVPAVKVHFEINNGKREELISDVQGVLRIPLPKDEVKSLRYWGMKPGFVMQMVSWSRQGDPLKLPDGYETKLYPAGKPIGGLVVDEQGKPVSGAAINITHTGGARNWSVFTDRHSRGEQKVQTDAQGKWSMTGFAKDLKGLSIRVEHPRFKRVSMSYEHATGQTVDALRDGTSRVVLKTSGLEFHAVVSDTKNNKIEGCRVTLSEDRWGRYDEPNAKSDAEGRVILPVHEAGKEWFTFEADGFAPMKMKFDMNAESSKRLVVVRLETGRTLRARVVDESGSPLPNVRMVADRWQDGRTLWFETVTDAEGRFEWRGAPPDEVGWTILGRVDILRDLPLKAADAERIVVLRPAIRFSGTVRDARTGASVPAFKVTHGDTRRSSQNIYWREDEARRFADGTFKYENWDMRCEHKLRIEADGYEPFESALFSPNQQDEKLEVSLSPK</sequence>
<feature type="transmembrane region" description="Helical" evidence="1">
    <location>
        <begin position="20"/>
        <end position="40"/>
    </location>
</feature>
<name>A0A512M4J8_9BACT</name>
<dbReference type="InterPro" id="IPR008969">
    <property type="entry name" value="CarboxyPept-like_regulatory"/>
</dbReference>
<feature type="domain" description="Peptidase M56" evidence="2">
    <location>
        <begin position="23"/>
        <end position="322"/>
    </location>
</feature>
<proteinExistence type="predicted"/>
<dbReference type="InterPro" id="IPR008756">
    <property type="entry name" value="Peptidase_M56"/>
</dbReference>
<feature type="transmembrane region" description="Helical" evidence="1">
    <location>
        <begin position="153"/>
        <end position="172"/>
    </location>
</feature>
<dbReference type="PANTHER" id="PTHR34978:SF3">
    <property type="entry name" value="SLR0241 PROTEIN"/>
    <property type="match status" value="1"/>
</dbReference>
<accession>A0A512M4J8</accession>
<dbReference type="PANTHER" id="PTHR34978">
    <property type="entry name" value="POSSIBLE SENSOR-TRANSDUCER PROTEIN BLAR"/>
    <property type="match status" value="1"/>
</dbReference>